<dbReference type="Proteomes" id="UP000229681">
    <property type="component" value="Unassembled WGS sequence"/>
</dbReference>
<dbReference type="AlphaFoldDB" id="A0A2M8PED2"/>
<feature type="domain" description="DprA winged helix" evidence="3">
    <location>
        <begin position="309"/>
        <end position="361"/>
    </location>
</feature>
<dbReference type="InterPro" id="IPR041614">
    <property type="entry name" value="DprA_WH"/>
</dbReference>
<evidence type="ECO:0000313" key="5">
    <source>
        <dbReference type="Proteomes" id="UP000229681"/>
    </source>
</evidence>
<dbReference type="Gene3D" id="3.40.50.450">
    <property type="match status" value="1"/>
</dbReference>
<dbReference type="InterPro" id="IPR057666">
    <property type="entry name" value="DrpA_SLOG"/>
</dbReference>
<evidence type="ECO:0000259" key="2">
    <source>
        <dbReference type="Pfam" id="PF02481"/>
    </source>
</evidence>
<evidence type="ECO:0000313" key="4">
    <source>
        <dbReference type="EMBL" id="PJF35910.1"/>
    </source>
</evidence>
<dbReference type="EMBL" id="PGTM01000098">
    <property type="protein sequence ID" value="PJF35910.1"/>
    <property type="molecule type" value="Genomic_DNA"/>
</dbReference>
<name>A0A2M8PED2_9CHLR</name>
<dbReference type="GO" id="GO:0009294">
    <property type="term" value="P:DNA-mediated transformation"/>
    <property type="evidence" value="ECO:0007669"/>
    <property type="project" value="InterPro"/>
</dbReference>
<dbReference type="Gene3D" id="1.10.10.10">
    <property type="entry name" value="Winged helix-like DNA-binding domain superfamily/Winged helix DNA-binding domain"/>
    <property type="match status" value="1"/>
</dbReference>
<dbReference type="PANTHER" id="PTHR43022:SF1">
    <property type="entry name" value="PROTEIN SMF"/>
    <property type="match status" value="1"/>
</dbReference>
<protein>
    <submittedName>
        <fullName evidence="4">DNA-protecting protein DprA</fullName>
    </submittedName>
</protein>
<accession>A0A2M8PED2</accession>
<organism evidence="4 5">
    <name type="scientific">Candidatus Thermofonsia Clade 1 bacterium</name>
    <dbReference type="NCBI Taxonomy" id="2364210"/>
    <lineage>
        <taxon>Bacteria</taxon>
        <taxon>Bacillati</taxon>
        <taxon>Chloroflexota</taxon>
        <taxon>Candidatus Thermofontia</taxon>
        <taxon>Candidatus Thermofonsia Clade 1</taxon>
    </lineage>
</organism>
<evidence type="ECO:0000256" key="1">
    <source>
        <dbReference type="ARBA" id="ARBA00006525"/>
    </source>
</evidence>
<dbReference type="InterPro" id="IPR036388">
    <property type="entry name" value="WH-like_DNA-bd_sf"/>
</dbReference>
<comment type="similarity">
    <text evidence="1">Belongs to the DprA/Smf family.</text>
</comment>
<dbReference type="SUPFAM" id="SSF102405">
    <property type="entry name" value="MCP/YpsA-like"/>
    <property type="match status" value="1"/>
</dbReference>
<comment type="caution">
    <text evidence="4">The sequence shown here is derived from an EMBL/GenBank/DDBJ whole genome shotgun (WGS) entry which is preliminary data.</text>
</comment>
<dbReference type="InterPro" id="IPR003488">
    <property type="entry name" value="DprA"/>
</dbReference>
<dbReference type="PANTHER" id="PTHR43022">
    <property type="entry name" value="PROTEIN SMF"/>
    <property type="match status" value="1"/>
</dbReference>
<dbReference type="Pfam" id="PF17782">
    <property type="entry name" value="WHD_DprA"/>
    <property type="match status" value="1"/>
</dbReference>
<sequence length="372" mass="39684">MSVPAEALHSWLGFNQVRSLRWAHLRALLERYDTPEAAWRAPQSALHEAGLPKPTLEALLQVRQSYDAAPALRHLARLGVRLLPITDPDYPPLLRQIADPPLLLYVRGTFQACDQNALAVVGTRSATEYGKRMTAHLVEPLARQGVTIISGLAYGIDSAAHQAALRAGGRTIAVLPCSIDRLYPSAQGALAAQIIANGCLISEFPLGTRAERHNFPQRNRIISGLAYGVLIVEASEKSGALITADYALEQGREVFAVPGSALSPASSGTNALIRNGATLTTSAADILEVLAPNAAEALKMAPSQALDYTPEGPDEARILELLKGEQAQHIDAIVRLSGLSVSRVSAVLTVLEVKGIICQSSAGYYSLALRSK</sequence>
<reference evidence="4 5" key="1">
    <citation type="submission" date="2017-11" db="EMBL/GenBank/DDBJ databases">
        <title>Evolution of Phototrophy in the Chloroflexi Phylum Driven by Horizontal Gene Transfer.</title>
        <authorList>
            <person name="Ward L.M."/>
            <person name="Hemp J."/>
            <person name="Shih P.M."/>
            <person name="Mcglynn S.E."/>
            <person name="Fischer W."/>
        </authorList>
    </citation>
    <scope>NUCLEOTIDE SEQUENCE [LARGE SCALE GENOMIC DNA]</scope>
    <source>
        <strain evidence="4">JP3_13</strain>
    </source>
</reference>
<feature type="domain" description="Smf/DprA SLOG" evidence="2">
    <location>
        <begin position="82"/>
        <end position="290"/>
    </location>
</feature>
<evidence type="ECO:0000259" key="3">
    <source>
        <dbReference type="Pfam" id="PF17782"/>
    </source>
</evidence>
<gene>
    <name evidence="4" type="primary">dprA</name>
    <name evidence="4" type="ORF">CUN49_08175</name>
</gene>
<dbReference type="Pfam" id="PF02481">
    <property type="entry name" value="DNA_processg_A"/>
    <property type="match status" value="1"/>
</dbReference>
<dbReference type="NCBIfam" id="TIGR00732">
    <property type="entry name" value="dprA"/>
    <property type="match status" value="1"/>
</dbReference>
<proteinExistence type="inferred from homology"/>